<protein>
    <submittedName>
        <fullName evidence="2">Uncharacterized protein</fullName>
    </submittedName>
</protein>
<organism evidence="2 3">
    <name type="scientific">Calocera viscosa (strain TUFC12733)</name>
    <dbReference type="NCBI Taxonomy" id="1330018"/>
    <lineage>
        <taxon>Eukaryota</taxon>
        <taxon>Fungi</taxon>
        <taxon>Dikarya</taxon>
        <taxon>Basidiomycota</taxon>
        <taxon>Agaricomycotina</taxon>
        <taxon>Dacrymycetes</taxon>
        <taxon>Dacrymycetales</taxon>
        <taxon>Dacrymycetaceae</taxon>
        <taxon>Calocera</taxon>
    </lineage>
</organism>
<feature type="region of interest" description="Disordered" evidence="1">
    <location>
        <begin position="169"/>
        <end position="281"/>
    </location>
</feature>
<evidence type="ECO:0000256" key="1">
    <source>
        <dbReference type="SAM" id="MobiDB-lite"/>
    </source>
</evidence>
<accession>A0A167IW27</accession>
<dbReference type="OrthoDB" id="10647132at2759"/>
<dbReference type="Proteomes" id="UP000076738">
    <property type="component" value="Unassembled WGS sequence"/>
</dbReference>
<proteinExistence type="predicted"/>
<reference evidence="2 3" key="1">
    <citation type="journal article" date="2016" name="Mol. Biol. Evol.">
        <title>Comparative Genomics of Early-Diverging Mushroom-Forming Fungi Provides Insights into the Origins of Lignocellulose Decay Capabilities.</title>
        <authorList>
            <person name="Nagy L.G."/>
            <person name="Riley R."/>
            <person name="Tritt A."/>
            <person name="Adam C."/>
            <person name="Daum C."/>
            <person name="Floudas D."/>
            <person name="Sun H."/>
            <person name="Yadav J.S."/>
            <person name="Pangilinan J."/>
            <person name="Larsson K.H."/>
            <person name="Matsuura K."/>
            <person name="Barry K."/>
            <person name="Labutti K."/>
            <person name="Kuo R."/>
            <person name="Ohm R.A."/>
            <person name="Bhattacharya S.S."/>
            <person name="Shirouzu T."/>
            <person name="Yoshinaga Y."/>
            <person name="Martin F.M."/>
            <person name="Grigoriev I.V."/>
            <person name="Hibbett D.S."/>
        </authorList>
    </citation>
    <scope>NUCLEOTIDE SEQUENCE [LARGE SCALE GENOMIC DNA]</scope>
    <source>
        <strain evidence="2 3">TUFC12733</strain>
    </source>
</reference>
<dbReference type="AlphaFoldDB" id="A0A167IW27"/>
<feature type="compositionally biased region" description="Basic and acidic residues" evidence="1">
    <location>
        <begin position="189"/>
        <end position="225"/>
    </location>
</feature>
<sequence>MPFMLLLDMLQKLKLLKLLLDKLDKLDKPISLKPLLNKLDQLKPLKLLLDKLDKLNEDVSPTDHSAARTFGGLLALQDNTGLTTRISEWKGPIKKYLIEQLGPDFDSLQLYNAEAERWEEYDCDTIRTVRSAERILCRCGNVPDDDDMLQREIILARCTPRRGIRPWKDNTLCVSPTRKDSISPGKVVHGTESKSTESKSTESKSTESKSTESKSKESKSKESKKNEKKRRANSRGSESSELNFVDVTPVKLSARDTRKGDSPTIVELSSDSEAGTVQEPSASIGKAKVRMSAWPGARSFRQVRDAYYAVEDLQSKEGIPLEEAVLRVTYVEVPRATWYQNVGCLAAAKRETREKFYKNADQPWKEFRLEVNARRRTKKQKN</sequence>
<evidence type="ECO:0000313" key="3">
    <source>
        <dbReference type="Proteomes" id="UP000076738"/>
    </source>
</evidence>
<keyword evidence="3" id="KW-1185">Reference proteome</keyword>
<gene>
    <name evidence="2" type="ORF">CALVIDRAFT_566929</name>
</gene>
<dbReference type="EMBL" id="KV417305">
    <property type="protein sequence ID" value="KZO93022.1"/>
    <property type="molecule type" value="Genomic_DNA"/>
</dbReference>
<name>A0A167IW27_CALVF</name>
<evidence type="ECO:0000313" key="2">
    <source>
        <dbReference type="EMBL" id="KZO93022.1"/>
    </source>
</evidence>
<feature type="compositionally biased region" description="Polar residues" evidence="1">
    <location>
        <begin position="267"/>
        <end position="281"/>
    </location>
</feature>